<dbReference type="Proteomes" id="UP001223420">
    <property type="component" value="Unassembled WGS sequence"/>
</dbReference>
<protein>
    <submittedName>
        <fullName evidence="1">Uncharacterized protein</fullName>
    </submittedName>
</protein>
<organism evidence="1 2">
    <name type="scientific">Methylobacterium brachiatum</name>
    <dbReference type="NCBI Taxonomy" id="269660"/>
    <lineage>
        <taxon>Bacteria</taxon>
        <taxon>Pseudomonadati</taxon>
        <taxon>Pseudomonadota</taxon>
        <taxon>Alphaproteobacteria</taxon>
        <taxon>Hyphomicrobiales</taxon>
        <taxon>Methylobacteriaceae</taxon>
        <taxon>Methylobacterium</taxon>
    </lineage>
</organism>
<evidence type="ECO:0000313" key="1">
    <source>
        <dbReference type="EMBL" id="MDQ0543314.1"/>
    </source>
</evidence>
<accession>A0AAJ1WU55</accession>
<gene>
    <name evidence="1" type="ORF">QO001_002240</name>
</gene>
<sequence length="105" mass="11217">MFKIPMPHRICERSVDGGTFAVGTSLIRADTCERRPVEGANSFAGLELSRPGIFADGLRHQSTAPRREAVAQIVNALSCGQARATALRTIGLAAEAAESRLQSDH</sequence>
<reference evidence="1" key="1">
    <citation type="submission" date="2023-07" db="EMBL/GenBank/DDBJ databases">
        <title>Genomic Encyclopedia of Type Strains, Phase IV (KMG-IV): sequencing the most valuable type-strain genomes for metagenomic binning, comparative biology and taxonomic classification.</title>
        <authorList>
            <person name="Goeker M."/>
        </authorList>
    </citation>
    <scope>NUCLEOTIDE SEQUENCE</scope>
    <source>
        <strain evidence="1">DSM 19569</strain>
    </source>
</reference>
<dbReference type="RefSeq" id="WP_230366123.1">
    <property type="nucleotide sequence ID" value="NZ_JAJALK010000004.1"/>
</dbReference>
<comment type="caution">
    <text evidence="1">The sequence shown here is derived from an EMBL/GenBank/DDBJ whole genome shotgun (WGS) entry which is preliminary data.</text>
</comment>
<dbReference type="AlphaFoldDB" id="A0AAJ1WU55"/>
<proteinExistence type="predicted"/>
<evidence type="ECO:0000313" key="2">
    <source>
        <dbReference type="Proteomes" id="UP001223420"/>
    </source>
</evidence>
<dbReference type="EMBL" id="JAUSWL010000003">
    <property type="protein sequence ID" value="MDQ0543314.1"/>
    <property type="molecule type" value="Genomic_DNA"/>
</dbReference>
<name>A0AAJ1WU55_9HYPH</name>